<accession>A0A1Q9CIL4</accession>
<evidence type="ECO:0000256" key="1">
    <source>
        <dbReference type="SAM" id="SignalP"/>
    </source>
</evidence>
<dbReference type="Proteomes" id="UP000186817">
    <property type="component" value="Unassembled WGS sequence"/>
</dbReference>
<name>A0A1Q9CIL4_SYMMI</name>
<evidence type="ECO:0000313" key="2">
    <source>
        <dbReference type="EMBL" id="OLP82779.1"/>
    </source>
</evidence>
<reference evidence="2 3" key="1">
    <citation type="submission" date="2016-02" db="EMBL/GenBank/DDBJ databases">
        <title>Genome analysis of coral dinoflagellate symbionts highlights evolutionary adaptations to a symbiotic lifestyle.</title>
        <authorList>
            <person name="Aranda M."/>
            <person name="Li Y."/>
            <person name="Liew Y.J."/>
            <person name="Baumgarten S."/>
            <person name="Simakov O."/>
            <person name="Wilson M."/>
            <person name="Piel J."/>
            <person name="Ashoor H."/>
            <person name="Bougouffa S."/>
            <person name="Bajic V.B."/>
            <person name="Ryu T."/>
            <person name="Ravasi T."/>
            <person name="Bayer T."/>
            <person name="Micklem G."/>
            <person name="Kim H."/>
            <person name="Bhak J."/>
            <person name="Lajeunesse T.C."/>
            <person name="Voolstra C.R."/>
        </authorList>
    </citation>
    <scope>NUCLEOTIDE SEQUENCE [LARGE SCALE GENOMIC DNA]</scope>
    <source>
        <strain evidence="2 3">CCMP2467</strain>
    </source>
</reference>
<dbReference type="AlphaFoldDB" id="A0A1Q9CIL4"/>
<evidence type="ECO:0000313" key="3">
    <source>
        <dbReference type="Proteomes" id="UP000186817"/>
    </source>
</evidence>
<keyword evidence="1" id="KW-0732">Signal</keyword>
<organism evidence="2 3">
    <name type="scientific">Symbiodinium microadriaticum</name>
    <name type="common">Dinoflagellate</name>
    <name type="synonym">Zooxanthella microadriatica</name>
    <dbReference type="NCBI Taxonomy" id="2951"/>
    <lineage>
        <taxon>Eukaryota</taxon>
        <taxon>Sar</taxon>
        <taxon>Alveolata</taxon>
        <taxon>Dinophyceae</taxon>
        <taxon>Suessiales</taxon>
        <taxon>Symbiodiniaceae</taxon>
        <taxon>Symbiodinium</taxon>
    </lineage>
</organism>
<keyword evidence="3" id="KW-1185">Reference proteome</keyword>
<feature type="signal peptide" evidence="1">
    <location>
        <begin position="1"/>
        <end position="18"/>
    </location>
</feature>
<protein>
    <submittedName>
        <fullName evidence="2">Uncharacterized protein</fullName>
    </submittedName>
</protein>
<sequence>MLLVKTCLWMLDMPLTLMRGWIGRKVRSSDAGKTAGASPSGSGLEIQLVLQLGRFHGTALGEVLEKARNGVLPGQKVRSALAALNQSSKLNHGKKTDKDGRDLVDEGIRMCLSHLRSLTNEVKKIRAFRKLDVHSQDILQGLLQRLRVPETQDATWRAIVPLFLQLCGDGVAQVQIP</sequence>
<feature type="chain" id="PRO_5010228907" evidence="1">
    <location>
        <begin position="19"/>
        <end position="177"/>
    </location>
</feature>
<dbReference type="EMBL" id="LSRX01001167">
    <property type="protein sequence ID" value="OLP82779.1"/>
    <property type="molecule type" value="Genomic_DNA"/>
</dbReference>
<comment type="caution">
    <text evidence="2">The sequence shown here is derived from an EMBL/GenBank/DDBJ whole genome shotgun (WGS) entry which is preliminary data.</text>
</comment>
<dbReference type="OrthoDB" id="449323at2759"/>
<gene>
    <name evidence="2" type="ORF">AK812_SmicGene36529</name>
</gene>
<proteinExistence type="predicted"/>